<dbReference type="EMBL" id="VIVR01000001">
    <property type="protein sequence ID" value="TWE15641.1"/>
    <property type="molecule type" value="Genomic_DNA"/>
</dbReference>
<keyword evidence="3" id="KW-1185">Reference proteome</keyword>
<comment type="caution">
    <text evidence="2">The sequence shown here is derived from an EMBL/GenBank/DDBJ whole genome shotgun (WGS) entry which is preliminary data.</text>
</comment>
<evidence type="ECO:0000313" key="3">
    <source>
        <dbReference type="Proteomes" id="UP000318416"/>
    </source>
</evidence>
<accession>A0A561EJ46</accession>
<sequence>MPGPTAEHNLEGDPADAGGLGDPGHRCVGAAREADQCGVGTAGRRTGITVVDPVCGMTITPGTAAEHRGGPEGTVCFCSAHCASAYHAPKAPASHRCRVR</sequence>
<gene>
    <name evidence="2" type="ORF">FB465_0563</name>
</gene>
<feature type="region of interest" description="Disordered" evidence="1">
    <location>
        <begin position="1"/>
        <end position="24"/>
    </location>
</feature>
<dbReference type="Proteomes" id="UP000318416">
    <property type="component" value="Unassembled WGS sequence"/>
</dbReference>
<evidence type="ECO:0000313" key="2">
    <source>
        <dbReference type="EMBL" id="TWE15641.1"/>
    </source>
</evidence>
<protein>
    <submittedName>
        <fullName evidence="2">YHS domain-containing protein</fullName>
    </submittedName>
</protein>
<name>A0A561EJ46_9ACTN</name>
<evidence type="ECO:0000256" key="1">
    <source>
        <dbReference type="SAM" id="MobiDB-lite"/>
    </source>
</evidence>
<reference evidence="2 3" key="1">
    <citation type="submission" date="2019-06" db="EMBL/GenBank/DDBJ databases">
        <title>Sequencing the genomes of 1000 actinobacteria strains.</title>
        <authorList>
            <person name="Klenk H.-P."/>
        </authorList>
    </citation>
    <scope>NUCLEOTIDE SEQUENCE [LARGE SCALE GENOMIC DNA]</scope>
    <source>
        <strain evidence="2 3">DSM 41649</strain>
    </source>
</reference>
<organism evidence="2 3">
    <name type="scientific">Kitasatospora atroaurantiaca</name>
    <dbReference type="NCBI Taxonomy" id="285545"/>
    <lineage>
        <taxon>Bacteria</taxon>
        <taxon>Bacillati</taxon>
        <taxon>Actinomycetota</taxon>
        <taxon>Actinomycetes</taxon>
        <taxon>Kitasatosporales</taxon>
        <taxon>Streptomycetaceae</taxon>
        <taxon>Kitasatospora</taxon>
    </lineage>
</organism>
<proteinExistence type="predicted"/>
<dbReference type="AlphaFoldDB" id="A0A561EJ46"/>